<comment type="caution">
    <text evidence="2">The sequence shown here is derived from an EMBL/GenBank/DDBJ whole genome shotgun (WGS) entry which is preliminary data.</text>
</comment>
<reference evidence="2 3" key="1">
    <citation type="submission" date="2012-11" db="EMBL/GenBank/DDBJ databases">
        <title>Whole genome sequence of Acidisphaera rubrifaciens HS-AP3.</title>
        <authorList>
            <person name="Azuma Y."/>
            <person name="Higashiura N."/>
            <person name="Hirakawa H."/>
            <person name="Matsushita K."/>
        </authorList>
    </citation>
    <scope>NUCLEOTIDE SEQUENCE [LARGE SCALE GENOMIC DNA]</scope>
    <source>
        <strain evidence="2 3">HS-AP3</strain>
    </source>
</reference>
<dbReference type="OrthoDB" id="7224020at2"/>
<dbReference type="RefSeq" id="WP_052945150.1">
    <property type="nucleotide sequence ID" value="NZ_BANB01000165.1"/>
</dbReference>
<dbReference type="PANTHER" id="PTHR37477:SF1">
    <property type="entry name" value="COBALT-PRECORRIN-5A HYDROLASE"/>
    <property type="match status" value="1"/>
</dbReference>
<dbReference type="InterPro" id="IPR002750">
    <property type="entry name" value="CobE/GbiG_C"/>
</dbReference>
<dbReference type="PANTHER" id="PTHR37477">
    <property type="entry name" value="COBALT-PRECORRIN-5A HYDROLASE"/>
    <property type="match status" value="1"/>
</dbReference>
<dbReference type="InterPro" id="IPR052553">
    <property type="entry name" value="CbiG_hydrolase"/>
</dbReference>
<dbReference type="GO" id="GO:0009236">
    <property type="term" value="P:cobalamin biosynthetic process"/>
    <property type="evidence" value="ECO:0007669"/>
    <property type="project" value="InterPro"/>
</dbReference>
<gene>
    <name evidence="2" type="ORF">Asru_0165_40</name>
</gene>
<name>A0A0D6P5A0_9PROT</name>
<evidence type="ECO:0000313" key="3">
    <source>
        <dbReference type="Proteomes" id="UP000032680"/>
    </source>
</evidence>
<protein>
    <submittedName>
        <fullName evidence="2">Cobalamin (Vitamin B12) biosynthesis protein CbiG</fullName>
    </submittedName>
</protein>
<accession>A0A0D6P5A0</accession>
<keyword evidence="3" id="KW-1185">Reference proteome</keyword>
<evidence type="ECO:0000313" key="2">
    <source>
        <dbReference type="EMBL" id="GAN76832.1"/>
    </source>
</evidence>
<feature type="domain" description="CobE/GbiG C-terminal" evidence="1">
    <location>
        <begin position="8"/>
        <end position="125"/>
    </location>
</feature>
<dbReference type="Pfam" id="PF01890">
    <property type="entry name" value="CbiG_C"/>
    <property type="match status" value="1"/>
</dbReference>
<dbReference type="SUPFAM" id="SSF159664">
    <property type="entry name" value="CobE/GbiG C-terminal domain-like"/>
    <property type="match status" value="1"/>
</dbReference>
<dbReference type="EMBL" id="BANB01000165">
    <property type="protein sequence ID" value="GAN76832.1"/>
    <property type="molecule type" value="Genomic_DNA"/>
</dbReference>
<evidence type="ECO:0000259" key="1">
    <source>
        <dbReference type="Pfam" id="PF01890"/>
    </source>
</evidence>
<proteinExistence type="predicted"/>
<dbReference type="AlphaFoldDB" id="A0A0D6P5A0"/>
<dbReference type="Proteomes" id="UP000032680">
    <property type="component" value="Unassembled WGS sequence"/>
</dbReference>
<organism evidence="2 3">
    <name type="scientific">Acidisphaera rubrifaciens HS-AP3</name>
    <dbReference type="NCBI Taxonomy" id="1231350"/>
    <lineage>
        <taxon>Bacteria</taxon>
        <taxon>Pseudomonadati</taxon>
        <taxon>Pseudomonadota</taxon>
        <taxon>Alphaproteobacteria</taxon>
        <taxon>Acetobacterales</taxon>
        <taxon>Acetobacteraceae</taxon>
        <taxon>Acidisphaera</taxon>
    </lineage>
</organism>
<sequence>MGRDEAMIVAGIGCRAGCSGTDIVAAVRACLAMATRAADALAVPCFRADLPAVAEAADMLVLPLVSVTRRALLDAQARCHTRSEAALRATGIASVAEGAALAAAGPDAVLLQPRIVRGGATCALAGDVRS</sequence>
<dbReference type="Gene3D" id="3.30.420.180">
    <property type="entry name" value="CobE/GbiG C-terminal domain"/>
    <property type="match status" value="1"/>
</dbReference>
<dbReference type="InterPro" id="IPR036518">
    <property type="entry name" value="CobE/GbiG_C_sf"/>
</dbReference>